<evidence type="ECO:0000256" key="2">
    <source>
        <dbReference type="ARBA" id="ARBA00023002"/>
    </source>
</evidence>
<dbReference type="InterPro" id="IPR036291">
    <property type="entry name" value="NAD(P)-bd_dom_sf"/>
</dbReference>
<dbReference type="PIRSF" id="PIRSF000103">
    <property type="entry name" value="HIBADH"/>
    <property type="match status" value="1"/>
</dbReference>
<dbReference type="GO" id="GO:0016491">
    <property type="term" value="F:oxidoreductase activity"/>
    <property type="evidence" value="ECO:0007669"/>
    <property type="project" value="UniProtKB-KW"/>
</dbReference>
<evidence type="ECO:0000259" key="5">
    <source>
        <dbReference type="Pfam" id="PF03446"/>
    </source>
</evidence>
<evidence type="ECO:0000259" key="6">
    <source>
        <dbReference type="Pfam" id="PF09130"/>
    </source>
</evidence>
<organism evidence="7 8">
    <name type="scientific">Streptomyces radiopugnans</name>
    <dbReference type="NCBI Taxonomy" id="403935"/>
    <lineage>
        <taxon>Bacteria</taxon>
        <taxon>Bacillati</taxon>
        <taxon>Actinomycetota</taxon>
        <taxon>Actinomycetes</taxon>
        <taxon>Kitasatosporales</taxon>
        <taxon>Streptomycetaceae</taxon>
        <taxon>Streptomyces</taxon>
    </lineage>
</organism>
<dbReference type="SUPFAM" id="SSF51735">
    <property type="entry name" value="NAD(P)-binding Rossmann-fold domains"/>
    <property type="match status" value="1"/>
</dbReference>
<keyword evidence="2" id="KW-0560">Oxidoreductase</keyword>
<evidence type="ECO:0000256" key="1">
    <source>
        <dbReference type="ARBA" id="ARBA00009080"/>
    </source>
</evidence>
<sequence>MQPMPSIALLGYGEAGSAFGRDLLALGVRVRVHDPAVRPPDAVETAADEAEAVRGAGLVLSVNSASAAAGALLAAAPGIGEGTVWADMNTASPRAKAELCQTAARLGVAFADVAIMAPVPGRGLRVPMLVSGPAAERVAAVLGALGTPVTVQPGGAGAAARRKLLRSVFFKGMAAAVVEALEAARAAGCEDWLRENIAAELAAADARTVDRLVTGTRRHAGRRAEEMAAAAGMLEDLGVEPAVARASRDLLLRILAEGRAERPRDEPLEDSSGDSRGPSRPPRPPQPT</sequence>
<dbReference type="SUPFAM" id="SSF48179">
    <property type="entry name" value="6-phosphogluconate dehydrogenase C-terminal domain-like"/>
    <property type="match status" value="1"/>
</dbReference>
<evidence type="ECO:0000256" key="3">
    <source>
        <dbReference type="PIRSR" id="PIRSR000103-1"/>
    </source>
</evidence>
<dbReference type="Pfam" id="PF03446">
    <property type="entry name" value="NAD_binding_2"/>
    <property type="match status" value="1"/>
</dbReference>
<gene>
    <name evidence="7" type="ORF">SAMN05216481_102111</name>
</gene>
<protein>
    <submittedName>
        <fullName evidence="7">3-hydroxyisobutyrate dehydrogenase</fullName>
    </submittedName>
</protein>
<dbReference type="EMBL" id="FOET01000002">
    <property type="protein sequence ID" value="SEP82387.1"/>
    <property type="molecule type" value="Genomic_DNA"/>
</dbReference>
<evidence type="ECO:0000313" key="8">
    <source>
        <dbReference type="Proteomes" id="UP000199055"/>
    </source>
</evidence>
<name>A0A1H9B0X1_9ACTN</name>
<feature type="domain" description="6-phosphogluconate dehydrogenase NADP-binding" evidence="5">
    <location>
        <begin position="6"/>
        <end position="147"/>
    </location>
</feature>
<dbReference type="Pfam" id="PF09130">
    <property type="entry name" value="DUF1932"/>
    <property type="match status" value="1"/>
</dbReference>
<feature type="active site" evidence="3">
    <location>
        <position position="163"/>
    </location>
</feature>
<dbReference type="Gene3D" id="3.40.50.720">
    <property type="entry name" value="NAD(P)-binding Rossmann-like Domain"/>
    <property type="match status" value="1"/>
</dbReference>
<feature type="domain" description="Phosphogluconate dehydrogenase NAD-binding putative C-terminal" evidence="6">
    <location>
        <begin position="184"/>
        <end position="251"/>
    </location>
</feature>
<dbReference type="InterPro" id="IPR013328">
    <property type="entry name" value="6PGD_dom2"/>
</dbReference>
<feature type="compositionally biased region" description="Pro residues" evidence="4">
    <location>
        <begin position="279"/>
        <end position="288"/>
    </location>
</feature>
<dbReference type="InterPro" id="IPR015815">
    <property type="entry name" value="HIBADH-related"/>
</dbReference>
<evidence type="ECO:0000256" key="4">
    <source>
        <dbReference type="SAM" id="MobiDB-lite"/>
    </source>
</evidence>
<evidence type="ECO:0000313" key="7">
    <source>
        <dbReference type="EMBL" id="SEP82387.1"/>
    </source>
</evidence>
<dbReference type="Gene3D" id="1.10.1040.10">
    <property type="entry name" value="N-(1-d-carboxylethyl)-l-norvaline Dehydrogenase, domain 2"/>
    <property type="match status" value="1"/>
</dbReference>
<keyword evidence="8" id="KW-1185">Reference proteome</keyword>
<dbReference type="GO" id="GO:0050661">
    <property type="term" value="F:NADP binding"/>
    <property type="evidence" value="ECO:0007669"/>
    <property type="project" value="InterPro"/>
</dbReference>
<dbReference type="AlphaFoldDB" id="A0A1H9B0X1"/>
<comment type="similarity">
    <text evidence="1">Belongs to the HIBADH-related family.</text>
</comment>
<dbReference type="InterPro" id="IPR015814">
    <property type="entry name" value="Pgluconate_DH_NAD-bd_C"/>
</dbReference>
<dbReference type="InterPro" id="IPR006115">
    <property type="entry name" value="6PGDH_NADP-bd"/>
</dbReference>
<dbReference type="STRING" id="403935.SAMN05216481_102111"/>
<feature type="region of interest" description="Disordered" evidence="4">
    <location>
        <begin position="259"/>
        <end position="288"/>
    </location>
</feature>
<reference evidence="7 8" key="1">
    <citation type="submission" date="2016-10" db="EMBL/GenBank/DDBJ databases">
        <authorList>
            <person name="de Groot N.N."/>
        </authorList>
    </citation>
    <scope>NUCLEOTIDE SEQUENCE [LARGE SCALE GENOMIC DNA]</scope>
    <source>
        <strain evidence="7 8">CGMCC 4.3519</strain>
    </source>
</reference>
<dbReference type="Proteomes" id="UP000199055">
    <property type="component" value="Unassembled WGS sequence"/>
</dbReference>
<dbReference type="InterPro" id="IPR008927">
    <property type="entry name" value="6-PGluconate_DH-like_C_sf"/>
</dbReference>
<proteinExistence type="inferred from homology"/>
<accession>A0A1H9B0X1</accession>